<keyword evidence="2 3" id="KW-0663">Pyridoxal phosphate</keyword>
<accession>A0A0J7BBA3</accession>
<dbReference type="GO" id="GO:0019346">
    <property type="term" value="P:transsulfuration"/>
    <property type="evidence" value="ECO:0007669"/>
    <property type="project" value="InterPro"/>
</dbReference>
<comment type="similarity">
    <text evidence="3">Belongs to the trans-sulfuration enzymes family.</text>
</comment>
<reference evidence="5" key="1">
    <citation type="journal article" date="2010" name="Genome Res.">
        <title>Population genomic sequencing of Coccidioides fungi reveals recent hybridization and transposon control.</title>
        <authorList>
            <person name="Neafsey D.E."/>
            <person name="Barker B.M."/>
            <person name="Sharpton T.J."/>
            <person name="Stajich J.E."/>
            <person name="Park D.J."/>
            <person name="Whiston E."/>
            <person name="Hung C.-Y."/>
            <person name="McMahan C."/>
            <person name="White J."/>
            <person name="Sykes S."/>
            <person name="Heiman D."/>
            <person name="Young S."/>
            <person name="Zeng Q."/>
            <person name="Abouelleil A."/>
            <person name="Aftuck L."/>
            <person name="Bessette D."/>
            <person name="Brown A."/>
            <person name="FitzGerald M."/>
            <person name="Lui A."/>
            <person name="Macdonald J.P."/>
            <person name="Priest M."/>
            <person name="Orbach M.J."/>
            <person name="Galgiani J.N."/>
            <person name="Kirkland T.N."/>
            <person name="Cole G.T."/>
            <person name="Birren B.W."/>
            <person name="Henn M.R."/>
            <person name="Taylor J.W."/>
            <person name="Rounsley S.D."/>
        </authorList>
    </citation>
    <scope>NUCLEOTIDE SEQUENCE [LARGE SCALE GENOMIC DNA]</scope>
    <source>
        <strain evidence="5">RMSCC 2394</strain>
    </source>
</reference>
<comment type="cofactor">
    <cofactor evidence="1 3">
        <name>pyridoxal 5'-phosphate</name>
        <dbReference type="ChEBI" id="CHEBI:597326"/>
    </cofactor>
</comment>
<dbReference type="EMBL" id="DS028097">
    <property type="protein sequence ID" value="KMP07347.1"/>
    <property type="molecule type" value="Genomic_DNA"/>
</dbReference>
<dbReference type="PANTHER" id="PTHR42699">
    <property type="match status" value="1"/>
</dbReference>
<dbReference type="InterPro" id="IPR051750">
    <property type="entry name" value="Trans-sulfuration_enzymes"/>
</dbReference>
<sequence>MPGTSFCKMTTTATMTTTGAVSAPPEPHSFPLGESLPPGDIHAVSVSLPTWDNIVRYMAADKNIHDNLQSDYPRFYQHASVQKLNDAVLHRVGAPETYRCAIFPSNDGMRRCSQYLRQKARPDGSEKLPIQEVSFRLAQSSSVTRENDSWARFSAVLYPEQFTESAAEVWGWMGDGISSRHADFCFERFRFMESAPLSVNDDSSSLSFSLQTHATCDEVDTVLSTAPWVHSDTDTKDKIKGLIAKWVTSQQPGQGAVRPHEDVFLYPKGMCAIGDIARKLVPTTSPHSSEVVIFGWPYGSTPKNVQASGYERFTFYSQGTSEELDQLESSLQAGHRIASFFCEIPSNPLCATPDLCRIRRLADKYHFAVICDDTIGTFINVDVLPYADVIITSLTKLFSGGCNVMGGSVVLNASSPFYSMLHSALTRTHEDLMFPLDAQVLLHNCVDFPDRVQKANRNALAVVNLLQSQPSSLISRVNYPTTVPSASLYEQYRRSPDGGYGSLISVVFLDPDVAVSFYNAVDLCKGPSFGANFTLVLPYSQLAHAFELDWAESQGMPKHIVRISVGLEDETILIKKLEQALIKCRPSN</sequence>
<dbReference type="InterPro" id="IPR015422">
    <property type="entry name" value="PyrdxlP-dep_Trfase_small"/>
</dbReference>
<name>A0A0J7BBA3_COCIT</name>
<evidence type="ECO:0000256" key="3">
    <source>
        <dbReference type="RuleBase" id="RU362118"/>
    </source>
</evidence>
<dbReference type="AlphaFoldDB" id="A0A0J7BBA3"/>
<dbReference type="Gene3D" id="3.90.1150.10">
    <property type="entry name" value="Aspartate Aminotransferase, domain 1"/>
    <property type="match status" value="1"/>
</dbReference>
<evidence type="ECO:0000256" key="2">
    <source>
        <dbReference type="ARBA" id="ARBA00022898"/>
    </source>
</evidence>
<dbReference type="InterPro" id="IPR000277">
    <property type="entry name" value="Cys/Met-Metab_PyrdxlP-dep_enz"/>
</dbReference>
<dbReference type="InterPro" id="IPR015424">
    <property type="entry name" value="PyrdxlP-dep_Trfase"/>
</dbReference>
<proteinExistence type="inferred from homology"/>
<protein>
    <submittedName>
        <fullName evidence="4">Cystathionine gamma-synthase</fullName>
    </submittedName>
</protein>
<organism evidence="4 5">
    <name type="scientific">Coccidioides immitis RMSCC 2394</name>
    <dbReference type="NCBI Taxonomy" id="404692"/>
    <lineage>
        <taxon>Eukaryota</taxon>
        <taxon>Fungi</taxon>
        <taxon>Dikarya</taxon>
        <taxon>Ascomycota</taxon>
        <taxon>Pezizomycotina</taxon>
        <taxon>Eurotiomycetes</taxon>
        <taxon>Eurotiomycetidae</taxon>
        <taxon>Onygenales</taxon>
        <taxon>Onygenaceae</taxon>
        <taxon>Coccidioides</taxon>
    </lineage>
</organism>
<dbReference type="Proteomes" id="UP000054565">
    <property type="component" value="Unassembled WGS sequence"/>
</dbReference>
<evidence type="ECO:0000256" key="1">
    <source>
        <dbReference type="ARBA" id="ARBA00001933"/>
    </source>
</evidence>
<dbReference type="Gene3D" id="3.40.640.10">
    <property type="entry name" value="Type I PLP-dependent aspartate aminotransferase-like (Major domain)"/>
    <property type="match status" value="1"/>
</dbReference>
<dbReference type="PANTHER" id="PTHR42699:SF1">
    <property type="entry name" value="CYSTATHIONINE GAMMA-SYNTHASE-RELATED"/>
    <property type="match status" value="1"/>
</dbReference>
<dbReference type="GO" id="GO:0003962">
    <property type="term" value="F:cystathionine gamma-synthase activity"/>
    <property type="evidence" value="ECO:0007669"/>
    <property type="project" value="TreeGrafter"/>
</dbReference>
<dbReference type="GO" id="GO:0030170">
    <property type="term" value="F:pyridoxal phosphate binding"/>
    <property type="evidence" value="ECO:0007669"/>
    <property type="project" value="InterPro"/>
</dbReference>
<dbReference type="STRING" id="404692.A0A0J7BBA3"/>
<dbReference type="SUPFAM" id="SSF53383">
    <property type="entry name" value="PLP-dependent transferases"/>
    <property type="match status" value="1"/>
</dbReference>
<dbReference type="InterPro" id="IPR015421">
    <property type="entry name" value="PyrdxlP-dep_Trfase_major"/>
</dbReference>
<evidence type="ECO:0000313" key="4">
    <source>
        <dbReference type="EMBL" id="KMP07347.1"/>
    </source>
</evidence>
<dbReference type="Pfam" id="PF01053">
    <property type="entry name" value="Cys_Met_Meta_PP"/>
    <property type="match status" value="1"/>
</dbReference>
<evidence type="ECO:0000313" key="5">
    <source>
        <dbReference type="Proteomes" id="UP000054565"/>
    </source>
</evidence>
<gene>
    <name evidence="4" type="ORF">CIRG_07028</name>
</gene>